<accession>A0A0M2EWV9</accession>
<organism evidence="1 2">
    <name type="scientific">Pectobacterium brasiliense</name>
    <dbReference type="NCBI Taxonomy" id="180957"/>
    <lineage>
        <taxon>Bacteria</taxon>
        <taxon>Pseudomonadati</taxon>
        <taxon>Pseudomonadota</taxon>
        <taxon>Gammaproteobacteria</taxon>
        <taxon>Enterobacterales</taxon>
        <taxon>Pectobacteriaceae</taxon>
        <taxon>Pectobacterium</taxon>
    </lineage>
</organism>
<dbReference type="RefSeq" id="WP_039318287.1">
    <property type="nucleotide sequence ID" value="NZ_CP128509.1"/>
</dbReference>
<evidence type="ECO:0000313" key="1">
    <source>
        <dbReference type="EMBL" id="KGA30330.1"/>
    </source>
</evidence>
<protein>
    <submittedName>
        <fullName evidence="1">Uncharacterized protein</fullName>
    </submittedName>
</protein>
<dbReference type="AlphaFoldDB" id="A0A0M2EWV9"/>
<comment type="caution">
    <text evidence="1">The sequence shown here is derived from an EMBL/GenBank/DDBJ whole genome shotgun (WGS) entry which is preliminary data.</text>
</comment>
<dbReference type="OrthoDB" id="6443771at2"/>
<evidence type="ECO:0000313" key="2">
    <source>
        <dbReference type="Proteomes" id="UP000029435"/>
    </source>
</evidence>
<reference evidence="1 2" key="1">
    <citation type="submission" date="2014-08" db="EMBL/GenBank/DDBJ databases">
        <title>Genome sequences of NCPPB Pectobacterium isolates.</title>
        <authorList>
            <person name="Glover R.H."/>
            <person name="Sapp M."/>
            <person name="Elphinstone J."/>
        </authorList>
    </citation>
    <scope>NUCLEOTIDE SEQUENCE [LARGE SCALE GENOMIC DNA]</scope>
    <source>
        <strain evidence="1 2">LMG 21372</strain>
    </source>
</reference>
<proteinExistence type="predicted"/>
<sequence length="177" mass="18889">MSELIVQPEISVKGNNEIIFVKTLPGNEDTELAEVLKKHIKAESKLNGALAAKALNSWYRSGLGPHPTSGGTWVTNSVLTPSGSPSGVIDSIKYNYDRDGYGGWASQISVRLYIYNSAGFELGYADITASGSDTIVASGSNIPANCRLVLAMKVGNLNGGIFNPPYIDGYDCTVYYS</sequence>
<gene>
    <name evidence="1" type="ORF">KU74_22010</name>
</gene>
<name>A0A0M2EWV9_9GAMM</name>
<dbReference type="Proteomes" id="UP000029435">
    <property type="component" value="Unassembled WGS sequence"/>
</dbReference>
<dbReference type="EMBL" id="JQOD01000018">
    <property type="protein sequence ID" value="KGA30330.1"/>
    <property type="molecule type" value="Genomic_DNA"/>
</dbReference>